<gene>
    <name evidence="11" type="ORF">A8C75_20615</name>
</gene>
<dbReference type="STRING" id="1821621.A8C75_20615"/>
<keyword evidence="7 9" id="KW-0472">Membrane</keyword>
<feature type="transmembrane region" description="Helical" evidence="9">
    <location>
        <begin position="48"/>
        <end position="66"/>
    </location>
</feature>
<keyword evidence="3" id="KW-1003">Cell membrane</keyword>
<name>A0A1A9F467_9GAMM</name>
<dbReference type="GO" id="GO:0005886">
    <property type="term" value="C:plasma membrane"/>
    <property type="evidence" value="ECO:0007669"/>
    <property type="project" value="UniProtKB-SubCell"/>
</dbReference>
<comment type="subunit">
    <text evidence="9">The complex comprises the extracytoplasmic solute receptor protein and the two transmembrane proteins.</text>
</comment>
<comment type="subcellular location">
    <subcellularLocation>
        <location evidence="1 9">Cell inner membrane</location>
        <topology evidence="1 9">Multi-pass membrane protein</topology>
    </subcellularLocation>
</comment>
<keyword evidence="6 9" id="KW-1133">Transmembrane helix</keyword>
<feature type="transmembrane region" description="Helical" evidence="9">
    <location>
        <begin position="127"/>
        <end position="148"/>
    </location>
</feature>
<dbReference type="InterPro" id="IPR007387">
    <property type="entry name" value="TRAP_DctQ"/>
</dbReference>
<proteinExistence type="inferred from homology"/>
<evidence type="ECO:0000256" key="4">
    <source>
        <dbReference type="ARBA" id="ARBA00022519"/>
    </source>
</evidence>
<evidence type="ECO:0000256" key="8">
    <source>
        <dbReference type="ARBA" id="ARBA00038436"/>
    </source>
</evidence>
<evidence type="ECO:0000256" key="9">
    <source>
        <dbReference type="RuleBase" id="RU369079"/>
    </source>
</evidence>
<dbReference type="PANTHER" id="PTHR35011:SF2">
    <property type="entry name" value="2,3-DIKETO-L-GULONATE TRAP TRANSPORTER SMALL PERMEASE PROTEIN YIAM"/>
    <property type="match status" value="1"/>
</dbReference>
<dbReference type="InterPro" id="IPR055348">
    <property type="entry name" value="DctQ"/>
</dbReference>
<keyword evidence="5 9" id="KW-0812">Transmembrane</keyword>
<evidence type="ECO:0000256" key="7">
    <source>
        <dbReference type="ARBA" id="ARBA00023136"/>
    </source>
</evidence>
<evidence type="ECO:0000256" key="1">
    <source>
        <dbReference type="ARBA" id="ARBA00004429"/>
    </source>
</evidence>
<feature type="transmembrane region" description="Helical" evidence="9">
    <location>
        <begin position="87"/>
        <end position="107"/>
    </location>
</feature>
<dbReference type="Pfam" id="PF04290">
    <property type="entry name" value="DctQ"/>
    <property type="match status" value="1"/>
</dbReference>
<organism evidence="11 12">
    <name type="scientific">Marinobacterium aestuarii</name>
    <dbReference type="NCBI Taxonomy" id="1821621"/>
    <lineage>
        <taxon>Bacteria</taxon>
        <taxon>Pseudomonadati</taxon>
        <taxon>Pseudomonadota</taxon>
        <taxon>Gammaproteobacteria</taxon>
        <taxon>Oceanospirillales</taxon>
        <taxon>Oceanospirillaceae</taxon>
        <taxon>Marinobacterium</taxon>
    </lineage>
</organism>
<dbReference type="PANTHER" id="PTHR35011">
    <property type="entry name" value="2,3-DIKETO-L-GULONATE TRAP TRANSPORTER SMALL PERMEASE PROTEIN YIAM"/>
    <property type="match status" value="1"/>
</dbReference>
<reference evidence="11 12" key="2">
    <citation type="journal article" date="2018" name="Int. J. Syst. Evol. Microbiol.">
        <title>Marinobacterium aestuarii sp. nov., a benzene-degrading marine bacterium isolated from estuary sediment.</title>
        <authorList>
            <person name="Bae S.S."/>
            <person name="Jung J."/>
            <person name="Chung D."/>
            <person name="Baek K."/>
        </authorList>
    </citation>
    <scope>NUCLEOTIDE SEQUENCE [LARGE SCALE GENOMIC DNA]</scope>
    <source>
        <strain evidence="11 12">ST58-10</strain>
    </source>
</reference>
<dbReference type="OrthoDB" id="4964541at2"/>
<dbReference type="GO" id="GO:0015740">
    <property type="term" value="P:C4-dicarboxylate transport"/>
    <property type="evidence" value="ECO:0007669"/>
    <property type="project" value="TreeGrafter"/>
</dbReference>
<dbReference type="KEGG" id="mars:A8C75_20615"/>
<sequence length="179" mass="20538">MLKILRVIEDRFEEFLCSCMLGYIAITLNAEVFFRYILNSPSAYTDEVSRTLMIFIVFIGVPWAVKSDRHVIIDILPTTASWAKKRLVIEILSKILFIGFCVAFIMASYRASLFHRMLGSTTEGLGIPYWILFGMMPLIFSLTIVRLVQSIARSIRKNRKNTSTYTENNTAIEKEAHRG</sequence>
<evidence type="ECO:0000256" key="5">
    <source>
        <dbReference type="ARBA" id="ARBA00022692"/>
    </source>
</evidence>
<dbReference type="AlphaFoldDB" id="A0A1A9F467"/>
<comment type="function">
    <text evidence="9">Part of the tripartite ATP-independent periplasmic (TRAP) transport system.</text>
</comment>
<protein>
    <recommendedName>
        <fullName evidence="9">TRAP transporter small permease protein</fullName>
    </recommendedName>
</protein>
<dbReference type="EMBL" id="CP015839">
    <property type="protein sequence ID" value="ANG64641.1"/>
    <property type="molecule type" value="Genomic_DNA"/>
</dbReference>
<keyword evidence="12" id="KW-1185">Reference proteome</keyword>
<dbReference type="GO" id="GO:0022857">
    <property type="term" value="F:transmembrane transporter activity"/>
    <property type="evidence" value="ECO:0007669"/>
    <property type="project" value="UniProtKB-UniRule"/>
</dbReference>
<feature type="transmembrane region" description="Helical" evidence="9">
    <location>
        <begin position="12"/>
        <end position="36"/>
    </location>
</feature>
<evidence type="ECO:0000313" key="12">
    <source>
        <dbReference type="Proteomes" id="UP000078070"/>
    </source>
</evidence>
<evidence type="ECO:0000256" key="2">
    <source>
        <dbReference type="ARBA" id="ARBA00022448"/>
    </source>
</evidence>
<dbReference type="Proteomes" id="UP000078070">
    <property type="component" value="Chromosome"/>
</dbReference>
<evidence type="ECO:0000256" key="6">
    <source>
        <dbReference type="ARBA" id="ARBA00022989"/>
    </source>
</evidence>
<reference evidence="12" key="1">
    <citation type="submission" date="2016-05" db="EMBL/GenBank/DDBJ databases">
        <authorList>
            <person name="Baek K."/>
            <person name="Yang S.-J."/>
        </authorList>
    </citation>
    <scope>NUCLEOTIDE SEQUENCE [LARGE SCALE GENOMIC DNA]</scope>
    <source>
        <strain evidence="12">ST58-10</strain>
    </source>
</reference>
<evidence type="ECO:0000256" key="3">
    <source>
        <dbReference type="ARBA" id="ARBA00022475"/>
    </source>
</evidence>
<feature type="domain" description="Tripartite ATP-independent periplasmic transporters DctQ component" evidence="10">
    <location>
        <begin position="25"/>
        <end position="156"/>
    </location>
</feature>
<accession>A0A1A9F467</accession>
<evidence type="ECO:0000313" key="11">
    <source>
        <dbReference type="EMBL" id="ANG64641.1"/>
    </source>
</evidence>
<evidence type="ECO:0000259" key="10">
    <source>
        <dbReference type="Pfam" id="PF04290"/>
    </source>
</evidence>
<keyword evidence="4 9" id="KW-0997">Cell inner membrane</keyword>
<comment type="similarity">
    <text evidence="8 9">Belongs to the TRAP transporter small permease family.</text>
</comment>
<keyword evidence="2 9" id="KW-0813">Transport</keyword>